<dbReference type="EMBL" id="DS231727">
    <property type="protein sequence ID" value="KNB18655.1"/>
    <property type="molecule type" value="Genomic_DNA"/>
</dbReference>
<evidence type="ECO:0000313" key="3">
    <source>
        <dbReference type="Proteomes" id="UP000009097"/>
    </source>
</evidence>
<dbReference type="Proteomes" id="UP000009097">
    <property type="component" value="Unassembled WGS sequence"/>
</dbReference>
<dbReference type="AlphaFoldDB" id="A0A0J9W7E0"/>
<protein>
    <submittedName>
        <fullName evidence="2">Uncharacterized protein</fullName>
    </submittedName>
</protein>
<dbReference type="OrthoDB" id="5091810at2759"/>
<dbReference type="VEuPathDB" id="FungiDB:FOXG_22324"/>
<feature type="compositionally biased region" description="Basic and acidic residues" evidence="1">
    <location>
        <begin position="71"/>
        <end position="84"/>
    </location>
</feature>
<proteinExistence type="predicted"/>
<dbReference type="KEGG" id="fox:FOXG_22324"/>
<reference evidence="2" key="2">
    <citation type="journal article" date="2010" name="Nature">
        <title>Comparative genomics reveals mobile pathogenicity chromosomes in Fusarium.</title>
        <authorList>
            <person name="Ma L.J."/>
            <person name="van der Does H.C."/>
            <person name="Borkovich K.A."/>
            <person name="Coleman J.J."/>
            <person name="Daboussi M.J."/>
            <person name="Di Pietro A."/>
            <person name="Dufresne M."/>
            <person name="Freitag M."/>
            <person name="Grabherr M."/>
            <person name="Henrissat B."/>
            <person name="Houterman P.M."/>
            <person name="Kang S."/>
            <person name="Shim W.B."/>
            <person name="Woloshuk C."/>
            <person name="Xie X."/>
            <person name="Xu J.R."/>
            <person name="Antoniw J."/>
            <person name="Baker S.E."/>
            <person name="Bluhm B.H."/>
            <person name="Breakspear A."/>
            <person name="Brown D.W."/>
            <person name="Butchko R.A."/>
            <person name="Chapman S."/>
            <person name="Coulson R."/>
            <person name="Coutinho P.M."/>
            <person name="Danchin E.G."/>
            <person name="Diener A."/>
            <person name="Gale L.R."/>
            <person name="Gardiner D.M."/>
            <person name="Goff S."/>
            <person name="Hammond-Kosack K.E."/>
            <person name="Hilburn K."/>
            <person name="Hua-Van A."/>
            <person name="Jonkers W."/>
            <person name="Kazan K."/>
            <person name="Kodira C.D."/>
            <person name="Koehrsen M."/>
            <person name="Kumar L."/>
            <person name="Lee Y.H."/>
            <person name="Li L."/>
            <person name="Manners J.M."/>
            <person name="Miranda-Saavedra D."/>
            <person name="Mukherjee M."/>
            <person name="Park G."/>
            <person name="Park J."/>
            <person name="Park S.Y."/>
            <person name="Proctor R.H."/>
            <person name="Regev A."/>
            <person name="Ruiz-Roldan M.C."/>
            <person name="Sain D."/>
            <person name="Sakthikumar S."/>
            <person name="Sykes S."/>
            <person name="Schwartz D.C."/>
            <person name="Turgeon B.G."/>
            <person name="Wapinski I."/>
            <person name="Yoder O."/>
            <person name="Young S."/>
            <person name="Zeng Q."/>
            <person name="Zhou S."/>
            <person name="Galagan J."/>
            <person name="Cuomo C.A."/>
            <person name="Kistler H.C."/>
            <person name="Rep M."/>
        </authorList>
    </citation>
    <scope>NUCLEOTIDE SEQUENCE [LARGE SCALE GENOMIC DNA]</scope>
    <source>
        <strain evidence="2">4287</strain>
    </source>
</reference>
<dbReference type="RefSeq" id="XP_018256701.1">
    <property type="nucleotide sequence ID" value="XM_018402728.1"/>
</dbReference>
<gene>
    <name evidence="2" type="ORF">FOXG_22324</name>
</gene>
<evidence type="ECO:0000256" key="1">
    <source>
        <dbReference type="SAM" id="MobiDB-lite"/>
    </source>
</evidence>
<dbReference type="GeneID" id="28963030"/>
<name>A0A0J9W7E0_FUSO4</name>
<sequence length="375" mass="42116">MPVVDDLNLHYLPTQHQYSLRTARTYFVSIMEETIEETIVCAPTLDVQANGSSCKRRKESTSIARSVSTYGDDRHGKCVPKPRREDVIKDDEYSQQKMRIEYAQDRKPSALRRSSRLSQKTEDRECLPECSPGIVLEDISGRIQCDSTGDRAGASDDEIVSIRDPPHNPSDKCEATVEVLALEPQQRDDNPQMKIIPRLEEAEEDGLKCNQSTISPTYHNKHTPNAANSNTGNIPAQSYARLDTRAVSKKTVAILDDISEHKIPNASLSVREKSLEASKYENEMTKKDAISSSTTAKATSLPGINSFQPDVFLGQKRKHHIQGRRSGIGLRELHERSLQPWSTYGTARWKEMQAQILWATKDVAQLNTTAECNHL</sequence>
<accession>A0A0J9W7E0</accession>
<feature type="region of interest" description="Disordered" evidence="1">
    <location>
        <begin position="102"/>
        <end position="124"/>
    </location>
</feature>
<feature type="region of interest" description="Disordered" evidence="1">
    <location>
        <begin position="65"/>
        <end position="84"/>
    </location>
</feature>
<evidence type="ECO:0000313" key="2">
    <source>
        <dbReference type="EMBL" id="KNB18655.1"/>
    </source>
</evidence>
<organism evidence="2 3">
    <name type="scientific">Fusarium oxysporum f. sp. lycopersici (strain 4287 / CBS 123668 / FGSC 9935 / NRRL 34936)</name>
    <name type="common">Fusarium vascular wilt of tomato</name>
    <dbReference type="NCBI Taxonomy" id="426428"/>
    <lineage>
        <taxon>Eukaryota</taxon>
        <taxon>Fungi</taxon>
        <taxon>Dikarya</taxon>
        <taxon>Ascomycota</taxon>
        <taxon>Pezizomycotina</taxon>
        <taxon>Sordariomycetes</taxon>
        <taxon>Hypocreomycetidae</taxon>
        <taxon>Hypocreales</taxon>
        <taxon>Nectriaceae</taxon>
        <taxon>Fusarium</taxon>
        <taxon>Fusarium oxysporum species complex</taxon>
    </lineage>
</organism>
<reference evidence="2" key="1">
    <citation type="submission" date="2007-04" db="EMBL/GenBank/DDBJ databases">
        <authorList>
            <consortium name="The Broad Institute Genome Sequencing Platform"/>
            <person name="Birren B."/>
            <person name="Lander E."/>
            <person name="Galagan J."/>
            <person name="Nusbaum C."/>
            <person name="Devon K."/>
            <person name="Ma L.-J."/>
            <person name="Jaffe D."/>
            <person name="Butler J."/>
            <person name="Alvarez P."/>
            <person name="Gnerre S."/>
            <person name="Grabherr M."/>
            <person name="Kleber M."/>
            <person name="Mauceli E."/>
            <person name="Brockman W."/>
            <person name="MacCallum I.A."/>
            <person name="Young S."/>
            <person name="LaButti K."/>
            <person name="DeCaprio D."/>
            <person name="Crawford M."/>
            <person name="Koehrsen M."/>
            <person name="Engels R."/>
            <person name="Montgomery P."/>
            <person name="Pearson M."/>
            <person name="Howarth C."/>
            <person name="Larson L."/>
            <person name="White J."/>
            <person name="O'Leary S."/>
            <person name="Kodira C."/>
            <person name="Zeng Q."/>
            <person name="Yandava C."/>
            <person name="Alvarado L."/>
            <person name="Kistler C."/>
            <person name="Shim W.-B."/>
            <person name="Kang S."/>
            <person name="Woloshuk C."/>
        </authorList>
    </citation>
    <scope>NUCLEOTIDE SEQUENCE</scope>
    <source>
        <strain evidence="2">4287</strain>
    </source>
</reference>
<dbReference type="RefSeq" id="XP_018256700.1">
    <property type="nucleotide sequence ID" value="XM_018402727.1"/>
</dbReference>
<dbReference type="EMBL" id="DS231727">
    <property type="protein sequence ID" value="KNB18656.1"/>
    <property type="molecule type" value="Genomic_DNA"/>
</dbReference>